<accession>A0A8B6FWB6</accession>
<gene>
    <name evidence="1" type="ORF">MGAL_10B080893</name>
</gene>
<sequence>MSDNQPSVSAVAGITLKRADSPLLSIAGITMNSVVPIIVGIKSISRVEKYGKGDEQVRLSILFHDGNTCLRGIASGASARKWKETLKVLRTYEIRSYMVKESFRKYNNTKFEIHLLETTVIKKLKNGYAEIPKETKMTISELDYRFENLLVSTSKVRFTKIGECIRPKEKFLREIYIKDATGDIKIKLWSQDKVEFPYTEG</sequence>
<feature type="non-terminal residue" evidence="1">
    <location>
        <position position="201"/>
    </location>
</feature>
<dbReference type="AlphaFoldDB" id="A0A8B6FWB6"/>
<proteinExistence type="predicted"/>
<dbReference type="Proteomes" id="UP000596742">
    <property type="component" value="Unassembled WGS sequence"/>
</dbReference>
<dbReference type="OrthoDB" id="10067381at2759"/>
<comment type="caution">
    <text evidence="1">The sequence shown here is derived from an EMBL/GenBank/DDBJ whole genome shotgun (WGS) entry which is preliminary data.</text>
</comment>
<keyword evidence="2" id="KW-1185">Reference proteome</keyword>
<dbReference type="InterPro" id="IPR012340">
    <property type="entry name" value="NA-bd_OB-fold"/>
</dbReference>
<reference evidence="1" key="1">
    <citation type="submission" date="2018-11" db="EMBL/GenBank/DDBJ databases">
        <authorList>
            <person name="Alioto T."/>
            <person name="Alioto T."/>
        </authorList>
    </citation>
    <scope>NUCLEOTIDE SEQUENCE</scope>
</reference>
<evidence type="ECO:0000313" key="2">
    <source>
        <dbReference type="Proteomes" id="UP000596742"/>
    </source>
</evidence>
<name>A0A8B6FWB6_MYTGA</name>
<protein>
    <submittedName>
        <fullName evidence="1">Uncharacterized protein</fullName>
    </submittedName>
</protein>
<dbReference type="EMBL" id="UYJE01007605">
    <property type="protein sequence ID" value="VDI56423.1"/>
    <property type="molecule type" value="Genomic_DNA"/>
</dbReference>
<dbReference type="Gene3D" id="2.40.50.140">
    <property type="entry name" value="Nucleic acid-binding proteins"/>
    <property type="match status" value="1"/>
</dbReference>
<evidence type="ECO:0000313" key="1">
    <source>
        <dbReference type="EMBL" id="VDI56423.1"/>
    </source>
</evidence>
<organism evidence="1 2">
    <name type="scientific">Mytilus galloprovincialis</name>
    <name type="common">Mediterranean mussel</name>
    <dbReference type="NCBI Taxonomy" id="29158"/>
    <lineage>
        <taxon>Eukaryota</taxon>
        <taxon>Metazoa</taxon>
        <taxon>Spiralia</taxon>
        <taxon>Lophotrochozoa</taxon>
        <taxon>Mollusca</taxon>
        <taxon>Bivalvia</taxon>
        <taxon>Autobranchia</taxon>
        <taxon>Pteriomorphia</taxon>
        <taxon>Mytilida</taxon>
        <taxon>Mytiloidea</taxon>
        <taxon>Mytilidae</taxon>
        <taxon>Mytilinae</taxon>
        <taxon>Mytilus</taxon>
    </lineage>
</organism>